<dbReference type="Proteomes" id="UP000006583">
    <property type="component" value="Chromosome"/>
</dbReference>
<dbReference type="STRING" id="795359.TOPB45_1177"/>
<evidence type="ECO:0000313" key="3">
    <source>
        <dbReference type="EMBL" id="AEH23265.1"/>
    </source>
</evidence>
<dbReference type="eggNOG" id="COG1433">
    <property type="taxonomic scope" value="Bacteria"/>
</dbReference>
<evidence type="ECO:0000256" key="1">
    <source>
        <dbReference type="SAM" id="MobiDB-lite"/>
    </source>
</evidence>
<evidence type="ECO:0000259" key="2">
    <source>
        <dbReference type="Pfam" id="PF02579"/>
    </source>
</evidence>
<proteinExistence type="predicted"/>
<evidence type="ECO:0000313" key="4">
    <source>
        <dbReference type="Proteomes" id="UP000006583"/>
    </source>
</evidence>
<gene>
    <name evidence="3" type="ordered locus">TOPB45_1177</name>
</gene>
<sequence>MKVAIAALGNSVDAAYARYFATATHYFIYDTETGEVEVMENTARNLPAGRGVTLADTLIKKGVKAVVVELIGPRPFNMLKDAEVKVYPGPKLKVQDVLNAVKAGELASPLTAPTEEPHAGEHGACEEEVK</sequence>
<dbReference type="InterPro" id="IPR003731">
    <property type="entry name" value="Di-Nase_FeMo-co_biosynth"/>
</dbReference>
<dbReference type="InterPro" id="IPR036105">
    <property type="entry name" value="DiNase_FeMo-co_biosyn_sf"/>
</dbReference>
<dbReference type="SUPFAM" id="SSF53146">
    <property type="entry name" value="Nitrogenase accessory factor-like"/>
    <property type="match status" value="1"/>
</dbReference>
<name>F8C1U2_THEGP</name>
<feature type="compositionally biased region" description="Basic and acidic residues" evidence="1">
    <location>
        <begin position="115"/>
        <end position="130"/>
    </location>
</feature>
<dbReference type="EMBL" id="CP002829">
    <property type="protein sequence ID" value="AEH23265.1"/>
    <property type="molecule type" value="Genomic_DNA"/>
</dbReference>
<dbReference type="Pfam" id="PF02579">
    <property type="entry name" value="Nitro_FeMo-Co"/>
    <property type="match status" value="1"/>
</dbReference>
<organism evidence="3 4">
    <name type="scientific">Thermodesulfobacterium geofontis (strain OPF15)</name>
    <dbReference type="NCBI Taxonomy" id="795359"/>
    <lineage>
        <taxon>Bacteria</taxon>
        <taxon>Pseudomonadati</taxon>
        <taxon>Thermodesulfobacteriota</taxon>
        <taxon>Thermodesulfobacteria</taxon>
        <taxon>Thermodesulfobacteriales</taxon>
        <taxon>Thermodesulfobacteriaceae</taxon>
        <taxon>Thermodesulfobacterium</taxon>
    </lineage>
</organism>
<accession>F8C1U2</accession>
<dbReference type="PATRIC" id="fig|795359.3.peg.1191"/>
<dbReference type="Gene3D" id="3.30.420.130">
    <property type="entry name" value="Dinitrogenase iron-molybdenum cofactor biosynthesis domain"/>
    <property type="match status" value="1"/>
</dbReference>
<dbReference type="KEGG" id="top:TOPB45_1177"/>
<dbReference type="InterPro" id="IPR033913">
    <property type="entry name" value="MTH1175_dom"/>
</dbReference>
<feature type="domain" description="Dinitrogenase iron-molybdenum cofactor biosynthesis" evidence="2">
    <location>
        <begin position="19"/>
        <end position="102"/>
    </location>
</feature>
<protein>
    <submittedName>
        <fullName evidence="3">Dinitrogenase iron-molybdenum cofactor biosynthesis protein</fullName>
    </submittedName>
</protein>
<dbReference type="CDD" id="cd00851">
    <property type="entry name" value="MTH1175"/>
    <property type="match status" value="1"/>
</dbReference>
<dbReference type="RefSeq" id="WP_013909963.1">
    <property type="nucleotide sequence ID" value="NC_015682.1"/>
</dbReference>
<dbReference type="OrthoDB" id="9807451at2"/>
<dbReference type="HOGENOM" id="CLU_104194_0_0_0"/>
<dbReference type="PANTHER" id="PTHR42983:SF1">
    <property type="entry name" value="IRON-MOLYBDENUM PROTEIN"/>
    <property type="match status" value="1"/>
</dbReference>
<reference evidence="3 4" key="1">
    <citation type="journal article" date="2013" name="Genome Announc.">
        <title>Complete genome sequence of the hyperthermophilic sulfate-reducing bacterium Thermodesulfobacterium geofontis OPF15T.</title>
        <authorList>
            <person name="Elkins J.G."/>
            <person name="Hamilton-Brehm S.D."/>
            <person name="Lucas S."/>
            <person name="Han J."/>
            <person name="Lapidus A."/>
            <person name="Cheng J.F."/>
            <person name="Goodwin L.A."/>
            <person name="Pitluck S."/>
            <person name="Peters L."/>
            <person name="Mikhailova N."/>
            <person name="Davenport K.W."/>
            <person name="Detter J.C."/>
            <person name="Han C.S."/>
            <person name="Tapia R."/>
            <person name="Land M.L."/>
            <person name="Hauser L."/>
            <person name="Kyrpides N.C."/>
            <person name="Ivanova N.N."/>
            <person name="Pagani I."/>
            <person name="Bruce D."/>
            <person name="Woyke T."/>
            <person name="Cottingham R.W."/>
        </authorList>
    </citation>
    <scope>NUCLEOTIDE SEQUENCE [LARGE SCALE GENOMIC DNA]</scope>
    <source>
        <strain evidence="3 4">OPF15</strain>
    </source>
</reference>
<dbReference type="AlphaFoldDB" id="F8C1U2"/>
<dbReference type="PANTHER" id="PTHR42983">
    <property type="entry name" value="DINITROGENASE IRON-MOLYBDENUM COFACTOR PROTEIN-RELATED"/>
    <property type="match status" value="1"/>
</dbReference>
<keyword evidence="4" id="KW-1185">Reference proteome</keyword>
<feature type="region of interest" description="Disordered" evidence="1">
    <location>
        <begin position="108"/>
        <end position="130"/>
    </location>
</feature>